<dbReference type="InterPro" id="IPR017452">
    <property type="entry name" value="GPCR_Rhodpsn_7TM"/>
</dbReference>
<dbReference type="OrthoDB" id="6022667at2759"/>
<dbReference type="PROSITE" id="PS00237">
    <property type="entry name" value="G_PROTEIN_RECEP_F1_1"/>
    <property type="match status" value="1"/>
</dbReference>
<comment type="subcellular location">
    <subcellularLocation>
        <location evidence="1">Cell membrane</location>
        <topology evidence="1">Multi-pass membrane protein</topology>
    </subcellularLocation>
</comment>
<dbReference type="Gene3D" id="1.20.1070.10">
    <property type="entry name" value="Rhodopsin 7-helix transmembrane proteins"/>
    <property type="match status" value="1"/>
</dbReference>
<proteinExistence type="inferred from homology"/>
<keyword evidence="7 11" id="KW-0472">Membrane</keyword>
<evidence type="ECO:0000313" key="14">
    <source>
        <dbReference type="RefSeq" id="XP_023169889.2"/>
    </source>
</evidence>
<dbReference type="InterPro" id="IPR000276">
    <property type="entry name" value="GPCR_Rhodpsn"/>
</dbReference>
<accession>A0A6J1LU11</accession>
<feature type="transmembrane region" description="Helical" evidence="11">
    <location>
        <begin position="187"/>
        <end position="209"/>
    </location>
</feature>
<dbReference type="PANTHER" id="PTHR24230:SF163">
    <property type="entry name" value="CORAZONIN RECEPTOR, ISOFORM B"/>
    <property type="match status" value="1"/>
</dbReference>
<dbReference type="GeneID" id="111598729"/>
<evidence type="ECO:0000256" key="9">
    <source>
        <dbReference type="ARBA" id="ARBA00023224"/>
    </source>
</evidence>
<keyword evidence="4 10" id="KW-0812">Transmembrane</keyword>
<sequence length="608" mass="67162">MDDFEDSTHLRLLVNNSSSVVGTDLLDSAAYNEIESNWSTAANFTRLFVAAATEVTPNIANYTLKILDAGLALATEASTSTEAAVVGSNSHLEAAYAIMTNSRLNSSALGPINSLHELSPLAEQVPEHVMDHAPQLSRSGMLKVYVLAVMALFSMLGNLLTIWNIYKTRITRRNSRHTWSAIYSLMFHLSIADVLVTGFCLIGEAAWSYTVQWLANELTCKLVKLFQMFSLYLSTYVLVLIGVDRWIAVKYPMKSLNMAKRCHRLLGGTYILSLVLSLPQFFIFHVARGPFVEEFYQCVTHGFYTADWQEQMYATFTLVFTFLLPLCILFGTYMSTFRTISSSEKMFQGSKLANYSTTKQLPTQTNRQRLIHKAKMKSLRISVVIIIAFLICWTPYYVMMIIFLFWNPDKKLGDELQDAIFFFGMSNSLVNPLIYGAFHLCPGKGNKSGTGGGNNNAYSLNRGDSQRTPSMLTAVTQVDAGGSGRHLRTFRQQSYYRSSSNGTAGGPFKEQVGLLQVGNASGCAATPQMMRKSSTVRSPHPNHSSAIAARHSGCLREQEQLLLQSTPSTLVLNYDSQRGGVGVGVANGHKLLAGASLLTDNNERVSSV</sequence>
<dbReference type="CDD" id="cd15384">
    <property type="entry name" value="7tmA_GnRHR_invertebrate"/>
    <property type="match status" value="1"/>
</dbReference>
<feature type="transmembrane region" description="Helical" evidence="11">
    <location>
        <begin position="313"/>
        <end position="336"/>
    </location>
</feature>
<keyword evidence="6 10" id="KW-0297">G-protein coupled receptor</keyword>
<evidence type="ECO:0000256" key="6">
    <source>
        <dbReference type="ARBA" id="ARBA00023040"/>
    </source>
</evidence>
<evidence type="ECO:0000256" key="1">
    <source>
        <dbReference type="ARBA" id="ARBA00004651"/>
    </source>
</evidence>
<feature type="domain" description="G-protein coupled receptors family 1 profile" evidence="12">
    <location>
        <begin position="157"/>
        <end position="435"/>
    </location>
</feature>
<keyword evidence="3" id="KW-1003">Cell membrane</keyword>
<evidence type="ECO:0000256" key="8">
    <source>
        <dbReference type="ARBA" id="ARBA00023170"/>
    </source>
</evidence>
<feature type="transmembrane region" description="Helical" evidence="11">
    <location>
        <begin position="229"/>
        <end position="248"/>
    </location>
</feature>
<dbReference type="Proteomes" id="UP000504633">
    <property type="component" value="Unplaced"/>
</dbReference>
<evidence type="ECO:0000256" key="2">
    <source>
        <dbReference type="ARBA" id="ARBA00010663"/>
    </source>
</evidence>
<feature type="transmembrane region" description="Helical" evidence="11">
    <location>
        <begin position="269"/>
        <end position="287"/>
    </location>
</feature>
<comment type="similarity">
    <text evidence="2 10">Belongs to the G-protein coupled receptor 1 family.</text>
</comment>
<evidence type="ECO:0000256" key="3">
    <source>
        <dbReference type="ARBA" id="ARBA00022475"/>
    </source>
</evidence>
<dbReference type="PROSITE" id="PS50262">
    <property type="entry name" value="G_PROTEIN_RECEP_F1_2"/>
    <property type="match status" value="1"/>
</dbReference>
<evidence type="ECO:0000256" key="5">
    <source>
        <dbReference type="ARBA" id="ARBA00022989"/>
    </source>
</evidence>
<protein>
    <submittedName>
        <fullName evidence="14">Gonadotropin-releasing hormone receptor</fullName>
    </submittedName>
</protein>
<reference evidence="14" key="1">
    <citation type="submission" date="2025-08" db="UniProtKB">
        <authorList>
            <consortium name="RefSeq"/>
        </authorList>
    </citation>
    <scope>IDENTIFICATION</scope>
    <source>
        <strain evidence="14">15085-1641.00</strain>
        <tissue evidence="14">Whole body</tissue>
    </source>
</reference>
<dbReference type="KEGG" id="dhe:111598729"/>
<evidence type="ECO:0000256" key="4">
    <source>
        <dbReference type="ARBA" id="ARBA00022692"/>
    </source>
</evidence>
<dbReference type="GO" id="GO:0035237">
    <property type="term" value="F:corazonin receptor activity"/>
    <property type="evidence" value="ECO:0007669"/>
    <property type="project" value="TreeGrafter"/>
</dbReference>
<dbReference type="RefSeq" id="XP_023169889.2">
    <property type="nucleotide sequence ID" value="XM_023314121.2"/>
</dbReference>
<dbReference type="PANTHER" id="PTHR24230">
    <property type="entry name" value="G-PROTEIN COUPLED RECEPTOR"/>
    <property type="match status" value="1"/>
</dbReference>
<keyword evidence="8 10" id="KW-0675">Receptor</keyword>
<keyword evidence="9 10" id="KW-0807">Transducer</keyword>
<dbReference type="OMA" id="TFRQQSY"/>
<feature type="transmembrane region" description="Helical" evidence="11">
    <location>
        <begin position="379"/>
        <end position="407"/>
    </location>
</feature>
<feature type="transmembrane region" description="Helical" evidence="11">
    <location>
        <begin position="419"/>
        <end position="438"/>
    </location>
</feature>
<dbReference type="AlphaFoldDB" id="A0A6J1LU11"/>
<dbReference type="SUPFAM" id="SSF81321">
    <property type="entry name" value="Family A G protein-coupled receptor-like"/>
    <property type="match status" value="1"/>
</dbReference>
<keyword evidence="5 11" id="KW-1133">Transmembrane helix</keyword>
<feature type="transmembrane region" description="Helical" evidence="11">
    <location>
        <begin position="144"/>
        <end position="166"/>
    </location>
</feature>
<dbReference type="PRINTS" id="PR00237">
    <property type="entry name" value="GPCRRHODOPSN"/>
</dbReference>
<evidence type="ECO:0000256" key="10">
    <source>
        <dbReference type="RuleBase" id="RU000688"/>
    </source>
</evidence>
<evidence type="ECO:0000259" key="12">
    <source>
        <dbReference type="PROSITE" id="PS50262"/>
    </source>
</evidence>
<organism evidence="13 14">
    <name type="scientific">Drosophila hydei</name>
    <name type="common">Fruit fly</name>
    <dbReference type="NCBI Taxonomy" id="7224"/>
    <lineage>
        <taxon>Eukaryota</taxon>
        <taxon>Metazoa</taxon>
        <taxon>Ecdysozoa</taxon>
        <taxon>Arthropoda</taxon>
        <taxon>Hexapoda</taxon>
        <taxon>Insecta</taxon>
        <taxon>Pterygota</taxon>
        <taxon>Neoptera</taxon>
        <taxon>Endopterygota</taxon>
        <taxon>Diptera</taxon>
        <taxon>Brachycera</taxon>
        <taxon>Muscomorpha</taxon>
        <taxon>Ephydroidea</taxon>
        <taxon>Drosophilidae</taxon>
        <taxon>Drosophila</taxon>
    </lineage>
</organism>
<gene>
    <name evidence="14" type="primary">LOC111598729</name>
</gene>
<dbReference type="Pfam" id="PF00001">
    <property type="entry name" value="7tm_1"/>
    <property type="match status" value="1"/>
</dbReference>
<evidence type="ECO:0000256" key="11">
    <source>
        <dbReference type="SAM" id="Phobius"/>
    </source>
</evidence>
<dbReference type="FunFam" id="1.20.1070.10:FF:000319">
    <property type="entry name" value="Drm corazonin receptor"/>
    <property type="match status" value="1"/>
</dbReference>
<evidence type="ECO:0000256" key="7">
    <source>
        <dbReference type="ARBA" id="ARBA00023136"/>
    </source>
</evidence>
<name>A0A6J1LU11_DROHY</name>
<dbReference type="GO" id="GO:0005886">
    <property type="term" value="C:plasma membrane"/>
    <property type="evidence" value="ECO:0007669"/>
    <property type="project" value="UniProtKB-SubCell"/>
</dbReference>
<evidence type="ECO:0000313" key="13">
    <source>
        <dbReference type="Proteomes" id="UP000504633"/>
    </source>
</evidence>
<keyword evidence="13" id="KW-1185">Reference proteome</keyword>